<name>D0C674_ACIB2</name>
<sequence>MKSFVQVRSLVRKSWIVHLWQNGIKNKQVETTMASATPDKIRDCAVVIGVGASQGIGAAVCHRFAKEGLKVYVAGRTFQKIEAVAAEIHANVGEAVAFRLDAEDINQVQALFDTIISQNERITAVIHNVGGNIPSIFLRSPLSFFTQMWQSTFLSAYLVAQSCLKIFKEQNHGTLIFTGASASLRGKPFFAAFTMGKSALRTYALNLAQIYKTQGIHIAHVIIDGMVDGDRINKALFGLGRFIRLTRGTGGLNINAIADNYWMLYQQSPELWTHELDLRPYQEKF</sequence>
<accession>D0C674</accession>
<dbReference type="SUPFAM" id="SSF51735">
    <property type="entry name" value="NAD(P)-binding Rossmann-fold domains"/>
    <property type="match status" value="1"/>
</dbReference>
<dbReference type="EMBL" id="GG704572">
    <property type="protein sequence ID" value="EEX04489.1"/>
    <property type="molecule type" value="Genomic_DNA"/>
</dbReference>
<organism evidence="1 2">
    <name type="scientific">Acinetobacter baumannii (strain ATCC 19606 / DSM 30007 / JCM 6841 / CCUG 19606 / CIP 70.34 / NBRC 109757 / NCIMB 12457 / NCTC 12156 / 81)</name>
    <dbReference type="NCBI Taxonomy" id="575584"/>
    <lineage>
        <taxon>Bacteria</taxon>
        <taxon>Pseudomonadati</taxon>
        <taxon>Pseudomonadota</taxon>
        <taxon>Gammaproteobacteria</taxon>
        <taxon>Moraxellales</taxon>
        <taxon>Moraxellaceae</taxon>
        <taxon>Acinetobacter</taxon>
        <taxon>Acinetobacter calcoaceticus/baumannii complex</taxon>
    </lineage>
</organism>
<dbReference type="BioCyc" id="ABAU575584-HMP:GM69-259-MONOMER"/>
<proteinExistence type="predicted"/>
<dbReference type="Pfam" id="PF00106">
    <property type="entry name" value="adh_short"/>
    <property type="match status" value="1"/>
</dbReference>
<dbReference type="PANTHER" id="PTHR43431">
    <property type="entry name" value="OXIDOREDUCTASE, SHORT CHAIN DEHYDROGENASE/REDUCTASE FAMILY (AFU_ORTHOLOGUE AFUA_5G14000)"/>
    <property type="match status" value="1"/>
</dbReference>
<protein>
    <submittedName>
        <fullName evidence="1">Oxidoreductase, short chain dehydrogenase/reductase family protein</fullName>
    </submittedName>
</protein>
<dbReference type="Gene3D" id="3.40.50.720">
    <property type="entry name" value="NAD(P)-binding Rossmann-like Domain"/>
    <property type="match status" value="1"/>
</dbReference>
<evidence type="ECO:0000313" key="1">
    <source>
        <dbReference type="EMBL" id="EEX04489.1"/>
    </source>
</evidence>
<dbReference type="InterPro" id="IPR036291">
    <property type="entry name" value="NAD(P)-bd_dom_sf"/>
</dbReference>
<dbReference type="AlphaFoldDB" id="D0C674"/>
<dbReference type="Proteomes" id="UP000005740">
    <property type="component" value="Unassembled WGS sequence"/>
</dbReference>
<gene>
    <name evidence="1" type="ORF">HMPREF0010_00254</name>
</gene>
<dbReference type="InterPro" id="IPR002347">
    <property type="entry name" value="SDR_fam"/>
</dbReference>
<dbReference type="PANTHER" id="PTHR43431:SF7">
    <property type="entry name" value="OXIDOREDUCTASE, SHORT CHAIN DEHYDROGENASE_REDUCTASE FAMILY (AFU_ORTHOLOGUE AFUA_5G14000)"/>
    <property type="match status" value="1"/>
</dbReference>
<evidence type="ECO:0000313" key="2">
    <source>
        <dbReference type="Proteomes" id="UP000005740"/>
    </source>
</evidence>
<reference evidence="2" key="1">
    <citation type="journal article" date="2012" name="PLoS ONE">
        <title>The success of Acinetobacter species; genetic, metabolic and virulence attributes.</title>
        <authorList>
            <person name="Peleg A.Y."/>
            <person name="de Breij A."/>
            <person name="Adams M.D."/>
            <person name="Cerqueira G.M."/>
            <person name="Mocali S."/>
            <person name="Galardini M."/>
            <person name="Nibbering P.H."/>
            <person name="Earl A.M."/>
            <person name="Ward D.V."/>
            <person name="Paterson D.L."/>
            <person name="Seifert H."/>
            <person name="Dijkshoorn L."/>
        </authorList>
    </citation>
    <scope>NUCLEOTIDE SEQUENCE [LARGE SCALE GENOMIC DNA]</scope>
    <source>
        <strain evidence="2">ATCC 19606 / DSM 30007 / JCM 6841 / CCUG 19606 / CIP 70.34 / NBRC 109757 / NCIMB 12457 / NCTC 12156 / 81</strain>
    </source>
</reference>